<keyword evidence="10" id="KW-1133">Transmembrane helix</keyword>
<dbReference type="GO" id="GO:0005737">
    <property type="term" value="C:cytoplasm"/>
    <property type="evidence" value="ECO:0007669"/>
    <property type="project" value="UniProtKB-SubCell"/>
</dbReference>
<evidence type="ECO:0000313" key="11">
    <source>
        <dbReference type="EMBL" id="KNZ46666.1"/>
    </source>
</evidence>
<dbReference type="InterPro" id="IPR004130">
    <property type="entry name" value="Gpn"/>
</dbReference>
<evidence type="ECO:0000256" key="4">
    <source>
        <dbReference type="ARBA" id="ARBA00022741"/>
    </source>
</evidence>
<dbReference type="AlphaFoldDB" id="A0A0L6UDR1"/>
<dbReference type="PANTHER" id="PTHR21231:SF8">
    <property type="entry name" value="GPN-LOOP GTPASE 1"/>
    <property type="match status" value="1"/>
</dbReference>
<dbReference type="CDD" id="cd17870">
    <property type="entry name" value="GPN1"/>
    <property type="match status" value="1"/>
</dbReference>
<accession>A0A0L6UDR1</accession>
<evidence type="ECO:0000256" key="3">
    <source>
        <dbReference type="ARBA" id="ARBA00022553"/>
    </source>
</evidence>
<reference evidence="11 12" key="1">
    <citation type="submission" date="2015-08" db="EMBL/GenBank/DDBJ databases">
        <title>Next Generation Sequencing and Analysis of the Genome of Puccinia sorghi L Schw, the Causal Agent of Maize Common Rust.</title>
        <authorList>
            <person name="Rochi L."/>
            <person name="Burguener G."/>
            <person name="Darino M."/>
            <person name="Turjanski A."/>
            <person name="Kreff E."/>
            <person name="Dieguez M.J."/>
            <person name="Sacco F."/>
        </authorList>
    </citation>
    <scope>NUCLEOTIDE SEQUENCE [LARGE SCALE GENOMIC DNA]</scope>
    <source>
        <strain evidence="11 12">RO10H11247</strain>
    </source>
</reference>
<dbReference type="PANTHER" id="PTHR21231">
    <property type="entry name" value="XPA-BINDING PROTEIN 1-RELATED"/>
    <property type="match status" value="1"/>
</dbReference>
<feature type="compositionally biased region" description="Basic and acidic residues" evidence="9">
    <location>
        <begin position="405"/>
        <end position="423"/>
    </location>
</feature>
<dbReference type="SUPFAM" id="SSF52540">
    <property type="entry name" value="P-loop containing nucleoside triphosphate hydrolases"/>
    <property type="match status" value="1"/>
</dbReference>
<feature type="compositionally biased region" description="Basic and acidic residues" evidence="9">
    <location>
        <begin position="383"/>
        <end position="394"/>
    </location>
</feature>
<evidence type="ECO:0000256" key="2">
    <source>
        <dbReference type="ARBA" id="ARBA00022490"/>
    </source>
</evidence>
<feature type="region of interest" description="Disordered" evidence="9">
    <location>
        <begin position="376"/>
        <end position="446"/>
    </location>
</feature>
<dbReference type="Pfam" id="PF03029">
    <property type="entry name" value="ATP_bind_1"/>
    <property type="match status" value="1"/>
</dbReference>
<keyword evidence="3" id="KW-0597">Phosphoprotein</keyword>
<keyword evidence="12" id="KW-1185">Reference proteome</keyword>
<keyword evidence="10" id="KW-0472">Membrane</keyword>
<dbReference type="EMBL" id="LAVV01012472">
    <property type="protein sequence ID" value="KNZ46666.1"/>
    <property type="molecule type" value="Genomic_DNA"/>
</dbReference>
<feature type="coiled-coil region" evidence="8">
    <location>
        <begin position="342"/>
        <end position="371"/>
    </location>
</feature>
<evidence type="ECO:0000256" key="8">
    <source>
        <dbReference type="SAM" id="Coils"/>
    </source>
</evidence>
<evidence type="ECO:0000256" key="6">
    <source>
        <dbReference type="ARBA" id="ARBA00023134"/>
    </source>
</evidence>
<evidence type="ECO:0000256" key="1">
    <source>
        <dbReference type="ARBA" id="ARBA00005290"/>
    </source>
</evidence>
<dbReference type="GO" id="GO:0005634">
    <property type="term" value="C:nucleus"/>
    <property type="evidence" value="ECO:0007669"/>
    <property type="project" value="UniProtKB-SubCell"/>
</dbReference>
<organism evidence="11 12">
    <name type="scientific">Puccinia sorghi</name>
    <dbReference type="NCBI Taxonomy" id="27349"/>
    <lineage>
        <taxon>Eukaryota</taxon>
        <taxon>Fungi</taxon>
        <taxon>Dikarya</taxon>
        <taxon>Basidiomycota</taxon>
        <taxon>Pucciniomycotina</taxon>
        <taxon>Pucciniomycetes</taxon>
        <taxon>Pucciniales</taxon>
        <taxon>Pucciniaceae</taxon>
        <taxon>Puccinia</taxon>
    </lineage>
</organism>
<comment type="similarity">
    <text evidence="1 7">Belongs to the GPN-loop GTPase family.</text>
</comment>
<proteinExistence type="inferred from homology"/>
<dbReference type="GO" id="GO:0005525">
    <property type="term" value="F:GTP binding"/>
    <property type="evidence" value="ECO:0007669"/>
    <property type="project" value="UniProtKB-KW"/>
</dbReference>
<sequence length="446" mass="50409">MAPFMGVESAVKGNIAYSSCIFDLIKLKQKINKQQEPPKQDMASEEQPPPICVICIGMAGSGKTTFVQVEHPFILRLNSYLHSIKKPPYILNLDPAVNSLPFQPNIDIRDTVNYKQVMKQYNLGPNGGILTALNLFTTKFDQVLNYVEKRSSSTDFVLIDTPGQIEIFTWSASGAIITDAIASSLPTVVAYIIDTPRTTAPATFMSNMLYACSILYKTRLPFLLVFNKTDVQPHDFALEWMQDFESFQQALVAQNHSNESEGGSGYMSSLMNSMSLVLDEFYQNLRAVGCSAMTGFGMKEFFEAVDEARKEYETYSILFFCCLYLLMILLKILVFSDYRPELVRRKQERERLKEEQKNENLNKLVKDLKLSAASSSSFSRKITPKDPTELRPDELSQWEEPDAPILDKQDLSRDQIPGDKKPENNAQRVRMGLEYDGGGGQWPAPR</sequence>
<feature type="compositionally biased region" description="Gly residues" evidence="9">
    <location>
        <begin position="435"/>
        <end position="446"/>
    </location>
</feature>
<keyword evidence="8" id="KW-0175">Coiled coil</keyword>
<evidence type="ECO:0000256" key="7">
    <source>
        <dbReference type="RuleBase" id="RU365059"/>
    </source>
</evidence>
<dbReference type="Gene3D" id="3.40.50.300">
    <property type="entry name" value="P-loop containing nucleotide triphosphate hydrolases"/>
    <property type="match status" value="1"/>
</dbReference>
<evidence type="ECO:0000256" key="9">
    <source>
        <dbReference type="SAM" id="MobiDB-lite"/>
    </source>
</evidence>
<dbReference type="FunFam" id="3.40.50.300:FF:000579">
    <property type="entry name" value="GPN-loop GTPase"/>
    <property type="match status" value="1"/>
</dbReference>
<feature type="transmembrane region" description="Helical" evidence="10">
    <location>
        <begin position="315"/>
        <end position="336"/>
    </location>
</feature>
<gene>
    <name evidence="11" type="ORF">VP01_707g6</name>
</gene>
<comment type="caution">
    <text evidence="11">The sequence shown here is derived from an EMBL/GenBank/DDBJ whole genome shotgun (WGS) entry which is preliminary data.</text>
</comment>
<dbReference type="InterPro" id="IPR027417">
    <property type="entry name" value="P-loop_NTPase"/>
</dbReference>
<comment type="subunit">
    <text evidence="7">Binds to RNA polymerase II.</text>
</comment>
<dbReference type="GO" id="GO:0003924">
    <property type="term" value="F:GTPase activity"/>
    <property type="evidence" value="ECO:0007669"/>
    <property type="project" value="InterPro"/>
</dbReference>
<keyword evidence="6 7" id="KW-0342">GTP-binding</keyword>
<evidence type="ECO:0000313" key="12">
    <source>
        <dbReference type="Proteomes" id="UP000037035"/>
    </source>
</evidence>
<keyword evidence="2 7" id="KW-0963">Cytoplasm</keyword>
<evidence type="ECO:0000256" key="5">
    <source>
        <dbReference type="ARBA" id="ARBA00022801"/>
    </source>
</evidence>
<evidence type="ECO:0000256" key="10">
    <source>
        <dbReference type="SAM" id="Phobius"/>
    </source>
</evidence>
<protein>
    <recommendedName>
        <fullName evidence="7">GPN-loop GTPase</fullName>
        <ecNumber evidence="7">3.6.5.-</ecNumber>
    </recommendedName>
</protein>
<keyword evidence="5 7" id="KW-0378">Hydrolase</keyword>
<dbReference type="STRING" id="27349.A0A0L6UDR1"/>
<dbReference type="Proteomes" id="UP000037035">
    <property type="component" value="Unassembled WGS sequence"/>
</dbReference>
<dbReference type="InterPro" id="IPR030230">
    <property type="entry name" value="Gpn1/Npa3/XAB1"/>
</dbReference>
<dbReference type="EC" id="3.6.5.-" evidence="7"/>
<comment type="subcellular location">
    <subcellularLocation>
        <location evidence="7">Cytoplasm</location>
    </subcellularLocation>
    <subcellularLocation>
        <location evidence="7">Nucleus</location>
    </subcellularLocation>
</comment>
<dbReference type="VEuPathDB" id="FungiDB:VP01_707g6"/>
<name>A0A0L6UDR1_9BASI</name>
<dbReference type="OrthoDB" id="243313at2759"/>
<keyword evidence="4 7" id="KW-0547">Nucleotide-binding</keyword>
<keyword evidence="10" id="KW-0812">Transmembrane</keyword>
<comment type="function">
    <text evidence="7">Small GTPase required for proper nuclear import of RNA polymerase II (RNAPII). May act at an RNAP assembly step prior to nuclear import.</text>
</comment>